<organism evidence="4 5">
    <name type="scientific">Maribacter flavus</name>
    <dbReference type="NCBI Taxonomy" id="1658664"/>
    <lineage>
        <taxon>Bacteria</taxon>
        <taxon>Pseudomonadati</taxon>
        <taxon>Bacteroidota</taxon>
        <taxon>Flavobacteriia</taxon>
        <taxon>Flavobacteriales</taxon>
        <taxon>Flavobacteriaceae</taxon>
        <taxon>Maribacter</taxon>
    </lineage>
</organism>
<dbReference type="Gene3D" id="3.40.630.30">
    <property type="match status" value="1"/>
</dbReference>
<dbReference type="Pfam" id="PF00583">
    <property type="entry name" value="Acetyltransf_1"/>
    <property type="match status" value="1"/>
</dbReference>
<dbReference type="InterPro" id="IPR050680">
    <property type="entry name" value="YpeA/RimI_acetyltransf"/>
</dbReference>
<proteinExistence type="predicted"/>
<reference evidence="4 5" key="1">
    <citation type="submission" date="2019-09" db="EMBL/GenBank/DDBJ databases">
        <authorList>
            <person name="Khan S.A."/>
            <person name="Jeon C.O."/>
            <person name="Chun B.H."/>
            <person name="Jeong S.E."/>
        </authorList>
    </citation>
    <scope>NUCLEOTIDE SEQUENCE [LARGE SCALE GENOMIC DNA]</scope>
    <source>
        <strain evidence="4 5">KCTC 42508</strain>
    </source>
</reference>
<keyword evidence="1 4" id="KW-0808">Transferase</keyword>
<evidence type="ECO:0000313" key="5">
    <source>
        <dbReference type="Proteomes" id="UP000323188"/>
    </source>
</evidence>
<keyword evidence="2" id="KW-0012">Acyltransferase</keyword>
<dbReference type="GO" id="GO:0016747">
    <property type="term" value="F:acyltransferase activity, transferring groups other than amino-acyl groups"/>
    <property type="evidence" value="ECO:0007669"/>
    <property type="project" value="InterPro"/>
</dbReference>
<dbReference type="RefSeq" id="WP_154918523.1">
    <property type="nucleotide sequence ID" value="NZ_VUOE01000001.1"/>
</dbReference>
<dbReference type="CDD" id="cd04301">
    <property type="entry name" value="NAT_SF"/>
    <property type="match status" value="1"/>
</dbReference>
<dbReference type="PANTHER" id="PTHR43420:SF46">
    <property type="entry name" value="ACETYLTRANSFERASE"/>
    <property type="match status" value="1"/>
</dbReference>
<dbReference type="AlphaFoldDB" id="A0A5B2U109"/>
<dbReference type="PROSITE" id="PS51186">
    <property type="entry name" value="GNAT"/>
    <property type="match status" value="1"/>
</dbReference>
<dbReference type="InterPro" id="IPR016181">
    <property type="entry name" value="Acyl_CoA_acyltransferase"/>
</dbReference>
<dbReference type="Proteomes" id="UP000323188">
    <property type="component" value="Unassembled WGS sequence"/>
</dbReference>
<evidence type="ECO:0000256" key="2">
    <source>
        <dbReference type="ARBA" id="ARBA00023315"/>
    </source>
</evidence>
<sequence length="166" mass="19875">MIQPAKISEIPEILSMTRACRVHMESKNIFQWTTEYPSEEKFLSDIERQELYVLKKEEHIIGCIVISTLMDEEYKEVAWLSPNSKNLYVHRLAVHPENQGKGYAQQLMDFAENYARENDFKSIRLDTFSRNKRNQRFYEARGYKKLEDIYFPEQSTYPFHCYELVV</sequence>
<dbReference type="SUPFAM" id="SSF55729">
    <property type="entry name" value="Acyl-CoA N-acyltransferases (Nat)"/>
    <property type="match status" value="1"/>
</dbReference>
<evidence type="ECO:0000256" key="1">
    <source>
        <dbReference type="ARBA" id="ARBA00022679"/>
    </source>
</evidence>
<feature type="domain" description="N-acetyltransferase" evidence="3">
    <location>
        <begin position="1"/>
        <end position="158"/>
    </location>
</feature>
<name>A0A5B2U109_9FLAO</name>
<dbReference type="PANTHER" id="PTHR43420">
    <property type="entry name" value="ACETYLTRANSFERASE"/>
    <property type="match status" value="1"/>
</dbReference>
<dbReference type="EMBL" id="VUOE01000001">
    <property type="protein sequence ID" value="KAA2220033.1"/>
    <property type="molecule type" value="Genomic_DNA"/>
</dbReference>
<evidence type="ECO:0000313" key="4">
    <source>
        <dbReference type="EMBL" id="KAA2220033.1"/>
    </source>
</evidence>
<comment type="caution">
    <text evidence="4">The sequence shown here is derived from an EMBL/GenBank/DDBJ whole genome shotgun (WGS) entry which is preliminary data.</text>
</comment>
<protein>
    <submittedName>
        <fullName evidence="4">GNAT family N-acetyltransferase</fullName>
    </submittedName>
</protein>
<dbReference type="InterPro" id="IPR000182">
    <property type="entry name" value="GNAT_dom"/>
</dbReference>
<accession>A0A5B2U109</accession>
<gene>
    <name evidence="4" type="ORF">F0361_07290</name>
</gene>
<evidence type="ECO:0000259" key="3">
    <source>
        <dbReference type="PROSITE" id="PS51186"/>
    </source>
</evidence>